<keyword evidence="2 5" id="KW-0812">Transmembrane</keyword>
<dbReference type="PANTHER" id="PTHR12714">
    <property type="entry name" value="PROTEIN-S ISOPRENYLCYSTEINE O-METHYLTRANSFERASE"/>
    <property type="match status" value="1"/>
</dbReference>
<protein>
    <recommendedName>
        <fullName evidence="8">Steroid 5-alpha reductase C-terminal domain-containing protein</fullName>
    </recommendedName>
</protein>
<keyword evidence="4 5" id="KW-0472">Membrane</keyword>
<feature type="transmembrane region" description="Helical" evidence="5">
    <location>
        <begin position="46"/>
        <end position="67"/>
    </location>
</feature>
<dbReference type="EMBL" id="MFIY01000047">
    <property type="protein sequence ID" value="OGF99569.1"/>
    <property type="molecule type" value="Genomic_DNA"/>
</dbReference>
<comment type="caution">
    <text evidence="6">The sequence shown here is derived from an EMBL/GenBank/DDBJ whole genome shotgun (WGS) entry which is preliminary data.</text>
</comment>
<reference evidence="6 7" key="1">
    <citation type="journal article" date="2016" name="Nat. Commun.">
        <title>Thousands of microbial genomes shed light on interconnected biogeochemical processes in an aquifer system.</title>
        <authorList>
            <person name="Anantharaman K."/>
            <person name="Brown C.T."/>
            <person name="Hug L.A."/>
            <person name="Sharon I."/>
            <person name="Castelle C.J."/>
            <person name="Probst A.J."/>
            <person name="Thomas B.C."/>
            <person name="Singh A."/>
            <person name="Wilkins M.J."/>
            <person name="Karaoz U."/>
            <person name="Brodie E.L."/>
            <person name="Williams K.H."/>
            <person name="Hubbard S.S."/>
            <person name="Banfield J.F."/>
        </authorList>
    </citation>
    <scope>NUCLEOTIDE SEQUENCE [LARGE SCALE GENOMIC DNA]</scope>
</reference>
<feature type="transmembrane region" description="Helical" evidence="5">
    <location>
        <begin position="95"/>
        <end position="111"/>
    </location>
</feature>
<organism evidence="6 7">
    <name type="scientific">Candidatus Gottesmanbacteria bacterium RBG_13_37_7</name>
    <dbReference type="NCBI Taxonomy" id="1798369"/>
    <lineage>
        <taxon>Bacteria</taxon>
        <taxon>Candidatus Gottesmaniibacteriota</taxon>
    </lineage>
</organism>
<evidence type="ECO:0000256" key="5">
    <source>
        <dbReference type="SAM" id="Phobius"/>
    </source>
</evidence>
<dbReference type="GO" id="GO:0012505">
    <property type="term" value="C:endomembrane system"/>
    <property type="evidence" value="ECO:0007669"/>
    <property type="project" value="UniProtKB-SubCell"/>
</dbReference>
<evidence type="ECO:0000256" key="2">
    <source>
        <dbReference type="ARBA" id="ARBA00022692"/>
    </source>
</evidence>
<evidence type="ECO:0000313" key="7">
    <source>
        <dbReference type="Proteomes" id="UP000178230"/>
    </source>
</evidence>
<gene>
    <name evidence="6" type="ORF">A2Y99_04355</name>
</gene>
<evidence type="ECO:0000256" key="4">
    <source>
        <dbReference type="ARBA" id="ARBA00023136"/>
    </source>
</evidence>
<feature type="transmembrane region" description="Helical" evidence="5">
    <location>
        <begin position="7"/>
        <end position="34"/>
    </location>
</feature>
<dbReference type="InterPro" id="IPR007318">
    <property type="entry name" value="Phopholipid_MeTrfase"/>
</dbReference>
<name>A0A1F5YHF9_9BACT</name>
<dbReference type="Proteomes" id="UP000178230">
    <property type="component" value="Unassembled WGS sequence"/>
</dbReference>
<sequence length="157" mass="18521">MQKMNRLTLLIALFYGLNILIVFPLLFILLNTYFSLPVYSFNMLKYLGVIFLLIGTISWFHCVILFISSGKGTPVPTDPPKNLVTKGIYKYTRNPMYLSVLVILFGYFLLFGHLLLLIYPIIAFLFFHLFITLYEEPILRKKFGQDYIRYCQKIPRW</sequence>
<dbReference type="PANTHER" id="PTHR12714:SF9">
    <property type="entry name" value="PROTEIN-S-ISOPRENYLCYSTEINE O-METHYLTRANSFERASE"/>
    <property type="match status" value="1"/>
</dbReference>
<evidence type="ECO:0000256" key="3">
    <source>
        <dbReference type="ARBA" id="ARBA00022989"/>
    </source>
</evidence>
<keyword evidence="3 5" id="KW-1133">Transmembrane helix</keyword>
<proteinExistence type="predicted"/>
<dbReference type="GO" id="GO:0016740">
    <property type="term" value="F:transferase activity"/>
    <property type="evidence" value="ECO:0007669"/>
    <property type="project" value="UniProtKB-ARBA"/>
</dbReference>
<comment type="subcellular location">
    <subcellularLocation>
        <location evidence="1">Endomembrane system</location>
        <topology evidence="1">Multi-pass membrane protein</topology>
    </subcellularLocation>
</comment>
<evidence type="ECO:0000256" key="1">
    <source>
        <dbReference type="ARBA" id="ARBA00004127"/>
    </source>
</evidence>
<evidence type="ECO:0000313" key="6">
    <source>
        <dbReference type="EMBL" id="OGF99569.1"/>
    </source>
</evidence>
<dbReference type="Pfam" id="PF04191">
    <property type="entry name" value="PEMT"/>
    <property type="match status" value="1"/>
</dbReference>
<accession>A0A1F5YHF9</accession>
<evidence type="ECO:0008006" key="8">
    <source>
        <dbReference type="Google" id="ProtNLM"/>
    </source>
</evidence>
<dbReference type="AlphaFoldDB" id="A0A1F5YHF9"/>
<dbReference type="Gene3D" id="1.20.120.1630">
    <property type="match status" value="1"/>
</dbReference>